<reference evidence="2 3" key="1">
    <citation type="journal article" date="2020" name="Nature">
        <title>Six reference-quality genomes reveal evolution of bat adaptations.</title>
        <authorList>
            <person name="Jebb D."/>
            <person name="Huang Z."/>
            <person name="Pippel M."/>
            <person name="Hughes G.M."/>
            <person name="Lavrichenko K."/>
            <person name="Devanna P."/>
            <person name="Winkler S."/>
            <person name="Jermiin L.S."/>
            <person name="Skirmuntt E.C."/>
            <person name="Katzourakis A."/>
            <person name="Burkitt-Gray L."/>
            <person name="Ray D.A."/>
            <person name="Sullivan K.A.M."/>
            <person name="Roscito J.G."/>
            <person name="Kirilenko B.M."/>
            <person name="Davalos L.M."/>
            <person name="Corthals A.P."/>
            <person name="Power M.L."/>
            <person name="Jones G."/>
            <person name="Ransome R.D."/>
            <person name="Dechmann D.K.N."/>
            <person name="Locatelli A.G."/>
            <person name="Puechmaille S.J."/>
            <person name="Fedrigo O."/>
            <person name="Jarvis E.D."/>
            <person name="Hiller M."/>
            <person name="Vernes S.C."/>
            <person name="Myers E.W."/>
            <person name="Teeling E.C."/>
        </authorList>
    </citation>
    <scope>NUCLEOTIDE SEQUENCE [LARGE SCALE GENOMIC DNA]</scope>
    <source>
        <strain evidence="2">MPipKuh1</strain>
        <tissue evidence="2">Flight muscle</tissue>
    </source>
</reference>
<feature type="signal peptide" evidence="1">
    <location>
        <begin position="1"/>
        <end position="17"/>
    </location>
</feature>
<dbReference type="EMBL" id="JACAGB010000006">
    <property type="protein sequence ID" value="KAF6358538.1"/>
    <property type="molecule type" value="Genomic_DNA"/>
</dbReference>
<accession>A0A7J7Y9M9</accession>
<protein>
    <submittedName>
        <fullName evidence="2">Uncharacterized protein</fullName>
    </submittedName>
</protein>
<evidence type="ECO:0000256" key="1">
    <source>
        <dbReference type="SAM" id="SignalP"/>
    </source>
</evidence>
<comment type="caution">
    <text evidence="2">The sequence shown here is derived from an EMBL/GenBank/DDBJ whole genome shotgun (WGS) entry which is preliminary data.</text>
</comment>
<evidence type="ECO:0000313" key="2">
    <source>
        <dbReference type="EMBL" id="KAF6358538.1"/>
    </source>
</evidence>
<proteinExistence type="predicted"/>
<gene>
    <name evidence="2" type="ORF">mPipKuh1_010360</name>
</gene>
<keyword evidence="3" id="KW-1185">Reference proteome</keyword>
<evidence type="ECO:0000313" key="3">
    <source>
        <dbReference type="Proteomes" id="UP000558488"/>
    </source>
</evidence>
<feature type="chain" id="PRO_5029492124" evidence="1">
    <location>
        <begin position="18"/>
        <end position="136"/>
    </location>
</feature>
<name>A0A7J7Y9M9_PIPKU</name>
<dbReference type="AlphaFoldDB" id="A0A7J7Y9M9"/>
<dbReference type="Proteomes" id="UP000558488">
    <property type="component" value="Unassembled WGS sequence"/>
</dbReference>
<keyword evidence="1" id="KW-0732">Signal</keyword>
<sequence>MLFYFLLEAWCMDLCTGGDPSCNPRGMSDCQFQPGSHRPGQGTPLVHGSVHRASSMHIRSLVNIFPPSPSLLSSETHQLVPCFHACALSICPLVVSAHYSYWSNGSLGFYIYRLFLICFNLFQREEGGGREGEKHK</sequence>
<organism evidence="2 3">
    <name type="scientific">Pipistrellus kuhlii</name>
    <name type="common">Kuhl's pipistrelle</name>
    <dbReference type="NCBI Taxonomy" id="59472"/>
    <lineage>
        <taxon>Eukaryota</taxon>
        <taxon>Metazoa</taxon>
        <taxon>Chordata</taxon>
        <taxon>Craniata</taxon>
        <taxon>Vertebrata</taxon>
        <taxon>Euteleostomi</taxon>
        <taxon>Mammalia</taxon>
        <taxon>Eutheria</taxon>
        <taxon>Laurasiatheria</taxon>
        <taxon>Chiroptera</taxon>
        <taxon>Yangochiroptera</taxon>
        <taxon>Vespertilionidae</taxon>
        <taxon>Pipistrellus</taxon>
    </lineage>
</organism>